<sequence length="330" mass="37466">MTTSRPPSPSEKPSEQSEQIATEEELRQKTAAIKEAIDKKDVEALRELATSRDGLLSDDLRRDAWPILLGYDKDAFLLARKEQGEDYWKTLPVHRDEEQVKLDVERAFVYYPKNLSPMATKSLKSQLQTLITIILRTHPSLNYFQGFHDICQVLLLVLTLPDAIPAGQYLSLLLLRDFMLPTLTPALSHLLLIPPLLEESDHELYTVLRDVKPYFALSATLTLYSHEIREYSHTTRLFDSLLAYGPGFSVYLFIKVLEARKPEILELIDELGAGDDVLGAVLGRWKGEGFLDLEGWVLGAKQLWQEHPMERLPAFRSIAGASVLKKREGL</sequence>
<dbReference type="Pfam" id="PF00566">
    <property type="entry name" value="RabGAP-TBC"/>
    <property type="match status" value="1"/>
</dbReference>
<keyword evidence="1" id="KW-0343">GTPase activation</keyword>
<dbReference type="Gene3D" id="1.10.8.1310">
    <property type="match status" value="1"/>
</dbReference>
<evidence type="ECO:0000256" key="2">
    <source>
        <dbReference type="SAM" id="MobiDB-lite"/>
    </source>
</evidence>
<organism evidence="4 5">
    <name type="scientific">Ascobolus immersus RN42</name>
    <dbReference type="NCBI Taxonomy" id="1160509"/>
    <lineage>
        <taxon>Eukaryota</taxon>
        <taxon>Fungi</taxon>
        <taxon>Dikarya</taxon>
        <taxon>Ascomycota</taxon>
        <taxon>Pezizomycotina</taxon>
        <taxon>Pezizomycetes</taxon>
        <taxon>Pezizales</taxon>
        <taxon>Ascobolaceae</taxon>
        <taxon>Ascobolus</taxon>
    </lineage>
</organism>
<evidence type="ECO:0000256" key="1">
    <source>
        <dbReference type="ARBA" id="ARBA00022468"/>
    </source>
</evidence>
<dbReference type="FunFam" id="1.10.8.1310:FF:000005">
    <property type="entry name" value="GTPase-activating protein gyp10"/>
    <property type="match status" value="1"/>
</dbReference>
<dbReference type="EMBL" id="ML119647">
    <property type="protein sequence ID" value="RPA87094.1"/>
    <property type="molecule type" value="Genomic_DNA"/>
</dbReference>
<keyword evidence="5" id="KW-1185">Reference proteome</keyword>
<protein>
    <recommendedName>
        <fullName evidence="3">Rab-GAP TBC domain-containing protein</fullName>
    </recommendedName>
</protein>
<dbReference type="PANTHER" id="PTHR20913:SF7">
    <property type="entry name" value="RE60063P"/>
    <property type="match status" value="1"/>
</dbReference>
<accession>A0A3N4IZL5</accession>
<dbReference type="GO" id="GO:0005096">
    <property type="term" value="F:GTPase activator activity"/>
    <property type="evidence" value="ECO:0007669"/>
    <property type="project" value="UniProtKB-KW"/>
</dbReference>
<dbReference type="OrthoDB" id="206700at2759"/>
<reference evidence="4 5" key="1">
    <citation type="journal article" date="2018" name="Nat. Ecol. Evol.">
        <title>Pezizomycetes genomes reveal the molecular basis of ectomycorrhizal truffle lifestyle.</title>
        <authorList>
            <person name="Murat C."/>
            <person name="Payen T."/>
            <person name="Noel B."/>
            <person name="Kuo A."/>
            <person name="Morin E."/>
            <person name="Chen J."/>
            <person name="Kohler A."/>
            <person name="Krizsan K."/>
            <person name="Balestrini R."/>
            <person name="Da Silva C."/>
            <person name="Montanini B."/>
            <person name="Hainaut M."/>
            <person name="Levati E."/>
            <person name="Barry K.W."/>
            <person name="Belfiori B."/>
            <person name="Cichocki N."/>
            <person name="Clum A."/>
            <person name="Dockter R.B."/>
            <person name="Fauchery L."/>
            <person name="Guy J."/>
            <person name="Iotti M."/>
            <person name="Le Tacon F."/>
            <person name="Lindquist E.A."/>
            <person name="Lipzen A."/>
            <person name="Malagnac F."/>
            <person name="Mello A."/>
            <person name="Molinier V."/>
            <person name="Miyauchi S."/>
            <person name="Poulain J."/>
            <person name="Riccioni C."/>
            <person name="Rubini A."/>
            <person name="Sitrit Y."/>
            <person name="Splivallo R."/>
            <person name="Traeger S."/>
            <person name="Wang M."/>
            <person name="Zifcakova L."/>
            <person name="Wipf D."/>
            <person name="Zambonelli A."/>
            <person name="Paolocci F."/>
            <person name="Nowrousian M."/>
            <person name="Ottonello S."/>
            <person name="Baldrian P."/>
            <person name="Spatafora J.W."/>
            <person name="Henrissat B."/>
            <person name="Nagy L.G."/>
            <person name="Aury J.M."/>
            <person name="Wincker P."/>
            <person name="Grigoriev I.V."/>
            <person name="Bonfante P."/>
            <person name="Martin F.M."/>
        </authorList>
    </citation>
    <scope>NUCLEOTIDE SEQUENCE [LARGE SCALE GENOMIC DNA]</scope>
    <source>
        <strain evidence="4 5">RN42</strain>
    </source>
</reference>
<evidence type="ECO:0000259" key="3">
    <source>
        <dbReference type="PROSITE" id="PS50086"/>
    </source>
</evidence>
<feature type="region of interest" description="Disordered" evidence="2">
    <location>
        <begin position="1"/>
        <end position="24"/>
    </location>
</feature>
<dbReference type="PROSITE" id="PS50086">
    <property type="entry name" value="TBC_RABGAP"/>
    <property type="match status" value="1"/>
</dbReference>
<dbReference type="GO" id="GO:0006888">
    <property type="term" value="P:endoplasmic reticulum to Golgi vesicle-mediated transport"/>
    <property type="evidence" value="ECO:0007669"/>
    <property type="project" value="TreeGrafter"/>
</dbReference>
<dbReference type="STRING" id="1160509.A0A3N4IZL5"/>
<dbReference type="InterPro" id="IPR000195">
    <property type="entry name" value="Rab-GAP-TBC_dom"/>
</dbReference>
<dbReference type="SMART" id="SM00164">
    <property type="entry name" value="TBC"/>
    <property type="match status" value="1"/>
</dbReference>
<proteinExistence type="predicted"/>
<gene>
    <name evidence="4" type="ORF">BJ508DRAFT_95958</name>
</gene>
<dbReference type="InterPro" id="IPR035969">
    <property type="entry name" value="Rab-GAP_TBC_sf"/>
</dbReference>
<dbReference type="AlphaFoldDB" id="A0A3N4IZL5"/>
<dbReference type="PANTHER" id="PTHR20913">
    <property type="entry name" value="TBC1 DOMAIN FAMILY MEMBER 20/GTPASE"/>
    <property type="match status" value="1"/>
</dbReference>
<dbReference type="InterPro" id="IPR045913">
    <property type="entry name" value="TBC20/Gyp8-like"/>
</dbReference>
<dbReference type="SUPFAM" id="SSF47923">
    <property type="entry name" value="Ypt/Rab-GAP domain of gyp1p"/>
    <property type="match status" value="1"/>
</dbReference>
<evidence type="ECO:0000313" key="4">
    <source>
        <dbReference type="EMBL" id="RPA87094.1"/>
    </source>
</evidence>
<dbReference type="GO" id="GO:0005789">
    <property type="term" value="C:endoplasmic reticulum membrane"/>
    <property type="evidence" value="ECO:0007669"/>
    <property type="project" value="TreeGrafter"/>
</dbReference>
<evidence type="ECO:0000313" key="5">
    <source>
        <dbReference type="Proteomes" id="UP000275078"/>
    </source>
</evidence>
<feature type="compositionally biased region" description="Pro residues" evidence="2">
    <location>
        <begin position="1"/>
        <end position="10"/>
    </location>
</feature>
<dbReference type="Gene3D" id="1.10.472.80">
    <property type="entry name" value="Ypt/Rab-GAP domain of gyp1p, domain 3"/>
    <property type="match status" value="1"/>
</dbReference>
<feature type="domain" description="Rab-GAP TBC" evidence="3">
    <location>
        <begin position="55"/>
        <end position="245"/>
    </location>
</feature>
<name>A0A3N4IZL5_ASCIM</name>
<dbReference type="Proteomes" id="UP000275078">
    <property type="component" value="Unassembled WGS sequence"/>
</dbReference>